<evidence type="ECO:0000313" key="9">
    <source>
        <dbReference type="EMBL" id="GLI56023.1"/>
    </source>
</evidence>
<keyword evidence="4 8" id="KW-1003">Cell membrane</keyword>
<protein>
    <recommendedName>
        <fullName evidence="8">Probable membrane transporter protein</fullName>
    </recommendedName>
</protein>
<organism evidence="9 10">
    <name type="scientific">Propionigenium maris DSM 9537</name>
    <dbReference type="NCBI Taxonomy" id="1123000"/>
    <lineage>
        <taxon>Bacteria</taxon>
        <taxon>Fusobacteriati</taxon>
        <taxon>Fusobacteriota</taxon>
        <taxon>Fusobacteriia</taxon>
        <taxon>Fusobacteriales</taxon>
        <taxon>Fusobacteriaceae</taxon>
        <taxon>Propionigenium</taxon>
    </lineage>
</organism>
<gene>
    <name evidence="9" type="ORF">PM10SUCC1_15370</name>
</gene>
<accession>A0A9W6GKJ8</accession>
<feature type="transmembrane region" description="Helical" evidence="8">
    <location>
        <begin position="45"/>
        <end position="63"/>
    </location>
</feature>
<feature type="transmembrane region" description="Helical" evidence="8">
    <location>
        <begin position="12"/>
        <end position="33"/>
    </location>
</feature>
<evidence type="ECO:0000256" key="1">
    <source>
        <dbReference type="ARBA" id="ARBA00004651"/>
    </source>
</evidence>
<evidence type="ECO:0000256" key="6">
    <source>
        <dbReference type="ARBA" id="ARBA00022989"/>
    </source>
</evidence>
<dbReference type="AlphaFoldDB" id="A0A9W6GKJ8"/>
<evidence type="ECO:0000256" key="3">
    <source>
        <dbReference type="ARBA" id="ARBA00022448"/>
    </source>
</evidence>
<dbReference type="InterPro" id="IPR002781">
    <property type="entry name" value="TM_pro_TauE-like"/>
</dbReference>
<keyword evidence="6 8" id="KW-1133">Transmembrane helix</keyword>
<feature type="transmembrane region" description="Helical" evidence="8">
    <location>
        <begin position="130"/>
        <end position="156"/>
    </location>
</feature>
<sequence>MEEILTSNNLLFGLAIYIANIIQGITGFAGSLLAMPPSIHLQGLATSKVAVNTYGLISSAIIFSKTYKNMDWKEAKRIVVIMGAGLLGGILISKFSSPTILLKVYALFVIAVALKEMFYKGELDFSDQALIIVLIVAGLFQGMFVSGGPFLIIYAAKKFKDKDQIRGSLCFVWLFMNGSLMLSQILGGEFNSHSLLVTLIGLPGVFLGVATGGYLAKRLSREKFLKFVYVLGTSLLI</sequence>
<dbReference type="RefSeq" id="WP_281834889.1">
    <property type="nucleotide sequence ID" value="NZ_BSDY01000006.1"/>
</dbReference>
<comment type="caution">
    <text evidence="9">The sequence shown here is derived from an EMBL/GenBank/DDBJ whole genome shotgun (WGS) entry which is preliminary data.</text>
</comment>
<evidence type="ECO:0000256" key="7">
    <source>
        <dbReference type="ARBA" id="ARBA00023136"/>
    </source>
</evidence>
<dbReference type="GO" id="GO:0005886">
    <property type="term" value="C:plasma membrane"/>
    <property type="evidence" value="ECO:0007669"/>
    <property type="project" value="UniProtKB-SubCell"/>
</dbReference>
<evidence type="ECO:0000256" key="5">
    <source>
        <dbReference type="ARBA" id="ARBA00022692"/>
    </source>
</evidence>
<feature type="transmembrane region" description="Helical" evidence="8">
    <location>
        <begin position="193"/>
        <end position="216"/>
    </location>
</feature>
<evidence type="ECO:0000256" key="2">
    <source>
        <dbReference type="ARBA" id="ARBA00009142"/>
    </source>
</evidence>
<dbReference type="PANTHER" id="PTHR30269">
    <property type="entry name" value="TRANSMEMBRANE PROTEIN YFCA"/>
    <property type="match status" value="1"/>
</dbReference>
<dbReference type="PANTHER" id="PTHR30269:SF37">
    <property type="entry name" value="MEMBRANE TRANSPORTER PROTEIN"/>
    <property type="match status" value="1"/>
</dbReference>
<dbReference type="InterPro" id="IPR052017">
    <property type="entry name" value="TSUP"/>
</dbReference>
<name>A0A9W6GKJ8_9FUSO</name>
<evidence type="ECO:0000256" key="4">
    <source>
        <dbReference type="ARBA" id="ARBA00022475"/>
    </source>
</evidence>
<dbReference type="Proteomes" id="UP001144471">
    <property type="component" value="Unassembled WGS sequence"/>
</dbReference>
<keyword evidence="5 8" id="KW-0812">Transmembrane</keyword>
<dbReference type="EMBL" id="BSDY01000006">
    <property type="protein sequence ID" value="GLI56023.1"/>
    <property type="molecule type" value="Genomic_DNA"/>
</dbReference>
<feature type="transmembrane region" description="Helical" evidence="8">
    <location>
        <begin position="75"/>
        <end position="93"/>
    </location>
</feature>
<feature type="transmembrane region" description="Helical" evidence="8">
    <location>
        <begin position="168"/>
        <end position="187"/>
    </location>
</feature>
<proteinExistence type="inferred from homology"/>
<dbReference type="Pfam" id="PF01925">
    <property type="entry name" value="TauE"/>
    <property type="match status" value="1"/>
</dbReference>
<keyword evidence="7 8" id="KW-0472">Membrane</keyword>
<evidence type="ECO:0000313" key="10">
    <source>
        <dbReference type="Proteomes" id="UP001144471"/>
    </source>
</evidence>
<comment type="subcellular location">
    <subcellularLocation>
        <location evidence="1 8">Cell membrane</location>
        <topology evidence="1 8">Multi-pass membrane protein</topology>
    </subcellularLocation>
</comment>
<comment type="similarity">
    <text evidence="2 8">Belongs to the 4-toluene sulfonate uptake permease (TSUP) (TC 2.A.102) family.</text>
</comment>
<evidence type="ECO:0000256" key="8">
    <source>
        <dbReference type="RuleBase" id="RU363041"/>
    </source>
</evidence>
<keyword evidence="3" id="KW-0813">Transport</keyword>
<reference evidence="9" key="1">
    <citation type="submission" date="2022-12" db="EMBL/GenBank/DDBJ databases">
        <title>Reference genome sequencing for broad-spectrum identification of bacterial and archaeal isolates by mass spectrometry.</title>
        <authorList>
            <person name="Sekiguchi Y."/>
            <person name="Tourlousse D.M."/>
        </authorList>
    </citation>
    <scope>NUCLEOTIDE SEQUENCE</scope>
    <source>
        <strain evidence="9">10succ1</strain>
    </source>
</reference>
<keyword evidence="10" id="KW-1185">Reference proteome</keyword>